<evidence type="ECO:0000313" key="1">
    <source>
        <dbReference type="EMBL" id="KAJ4449236.1"/>
    </source>
</evidence>
<organism evidence="1 2">
    <name type="scientific">Periplaneta americana</name>
    <name type="common">American cockroach</name>
    <name type="synonym">Blatta americana</name>
    <dbReference type="NCBI Taxonomy" id="6978"/>
    <lineage>
        <taxon>Eukaryota</taxon>
        <taxon>Metazoa</taxon>
        <taxon>Ecdysozoa</taxon>
        <taxon>Arthropoda</taxon>
        <taxon>Hexapoda</taxon>
        <taxon>Insecta</taxon>
        <taxon>Pterygota</taxon>
        <taxon>Neoptera</taxon>
        <taxon>Polyneoptera</taxon>
        <taxon>Dictyoptera</taxon>
        <taxon>Blattodea</taxon>
        <taxon>Blattoidea</taxon>
        <taxon>Blattidae</taxon>
        <taxon>Blattinae</taxon>
        <taxon>Periplaneta</taxon>
    </lineage>
</organism>
<proteinExistence type="predicted"/>
<dbReference type="Proteomes" id="UP001148838">
    <property type="component" value="Unassembled WGS sequence"/>
</dbReference>
<protein>
    <submittedName>
        <fullName evidence="1">Uncharacterized protein</fullName>
    </submittedName>
</protein>
<comment type="caution">
    <text evidence="1">The sequence shown here is derived from an EMBL/GenBank/DDBJ whole genome shotgun (WGS) entry which is preliminary data.</text>
</comment>
<evidence type="ECO:0000313" key="2">
    <source>
        <dbReference type="Proteomes" id="UP001148838"/>
    </source>
</evidence>
<keyword evidence="2" id="KW-1185">Reference proteome</keyword>
<reference evidence="1 2" key="1">
    <citation type="journal article" date="2022" name="Allergy">
        <title>Genome assembly and annotation of Periplaneta americana reveal a comprehensive cockroach allergen profile.</title>
        <authorList>
            <person name="Wang L."/>
            <person name="Xiong Q."/>
            <person name="Saelim N."/>
            <person name="Wang L."/>
            <person name="Nong W."/>
            <person name="Wan A.T."/>
            <person name="Shi M."/>
            <person name="Liu X."/>
            <person name="Cao Q."/>
            <person name="Hui J.H.L."/>
            <person name="Sookrung N."/>
            <person name="Leung T.F."/>
            <person name="Tungtrongchitr A."/>
            <person name="Tsui S.K.W."/>
        </authorList>
    </citation>
    <scope>NUCLEOTIDE SEQUENCE [LARGE SCALE GENOMIC DNA]</scope>
    <source>
        <strain evidence="1">PWHHKU_190912</strain>
    </source>
</reference>
<sequence length="104" mass="11627">MEPVPTQHRDAPGELRQIPDFRSEPSVIILPHTLSDSTSRMCSYPQDHKIVDCVISEYSFSTKTETTRANKISAISTKHCNCASSFRKELTTFGKKTCSSFAIT</sequence>
<name>A0ABQ8TTR1_PERAM</name>
<dbReference type="EMBL" id="JAJSOF020000003">
    <property type="protein sequence ID" value="KAJ4449236.1"/>
    <property type="molecule type" value="Genomic_DNA"/>
</dbReference>
<accession>A0ABQ8TTR1</accession>
<gene>
    <name evidence="1" type="ORF">ANN_00633</name>
</gene>